<keyword evidence="7 9" id="KW-1133">Transmembrane helix</keyword>
<feature type="transmembrane region" description="Helical" evidence="9">
    <location>
        <begin position="25"/>
        <end position="44"/>
    </location>
</feature>
<evidence type="ECO:0000256" key="3">
    <source>
        <dbReference type="ARBA" id="ARBA00022448"/>
    </source>
</evidence>
<evidence type="ECO:0000256" key="8">
    <source>
        <dbReference type="ARBA" id="ARBA00023136"/>
    </source>
</evidence>
<name>A0A1L9NU59_9RHOB</name>
<keyword evidence="4 9" id="KW-1003">Cell membrane</keyword>
<evidence type="ECO:0000256" key="2">
    <source>
        <dbReference type="ARBA" id="ARBA00009477"/>
    </source>
</evidence>
<dbReference type="GO" id="GO:0015031">
    <property type="term" value="P:protein transport"/>
    <property type="evidence" value="ECO:0007669"/>
    <property type="project" value="InterPro"/>
</dbReference>
<dbReference type="PRINTS" id="PR01490">
    <property type="entry name" value="RTXTOXIND"/>
</dbReference>
<organism evidence="12 13">
    <name type="scientific">Planktotalea frisia</name>
    <dbReference type="NCBI Taxonomy" id="696762"/>
    <lineage>
        <taxon>Bacteria</taxon>
        <taxon>Pseudomonadati</taxon>
        <taxon>Pseudomonadota</taxon>
        <taxon>Alphaproteobacteria</taxon>
        <taxon>Rhodobacterales</taxon>
        <taxon>Paracoccaceae</taxon>
        <taxon>Planktotalea</taxon>
    </lineage>
</organism>
<dbReference type="Pfam" id="PF26002">
    <property type="entry name" value="Beta-barrel_AprE"/>
    <property type="match status" value="1"/>
</dbReference>
<accession>A0A1L9NU59</accession>
<dbReference type="InterPro" id="IPR050739">
    <property type="entry name" value="MFP"/>
</dbReference>
<dbReference type="InterPro" id="IPR058982">
    <property type="entry name" value="Beta-barrel_AprE"/>
</dbReference>
<evidence type="ECO:0000256" key="9">
    <source>
        <dbReference type="RuleBase" id="RU365093"/>
    </source>
</evidence>
<dbReference type="NCBIfam" id="TIGR01843">
    <property type="entry name" value="type_I_hlyD"/>
    <property type="match status" value="1"/>
</dbReference>
<dbReference type="AlphaFoldDB" id="A0A1L9NU59"/>
<evidence type="ECO:0000256" key="5">
    <source>
        <dbReference type="ARBA" id="ARBA00022519"/>
    </source>
</evidence>
<evidence type="ECO:0000256" key="1">
    <source>
        <dbReference type="ARBA" id="ARBA00004377"/>
    </source>
</evidence>
<evidence type="ECO:0000313" key="13">
    <source>
        <dbReference type="Proteomes" id="UP000184514"/>
    </source>
</evidence>
<evidence type="ECO:0000256" key="4">
    <source>
        <dbReference type="ARBA" id="ARBA00022475"/>
    </source>
</evidence>
<dbReference type="Pfam" id="PF25994">
    <property type="entry name" value="HH_AprE"/>
    <property type="match status" value="1"/>
</dbReference>
<gene>
    <name evidence="12" type="primary">prsE_2</name>
    <name evidence="12" type="ORF">PFRI_30320</name>
</gene>
<keyword evidence="6 9" id="KW-0812">Transmembrane</keyword>
<dbReference type="PANTHER" id="PTHR30386">
    <property type="entry name" value="MEMBRANE FUSION SUBUNIT OF EMRAB-TOLC MULTIDRUG EFFLUX PUMP"/>
    <property type="match status" value="1"/>
</dbReference>
<evidence type="ECO:0000256" key="7">
    <source>
        <dbReference type="ARBA" id="ARBA00022989"/>
    </source>
</evidence>
<keyword evidence="3 9" id="KW-0813">Transport</keyword>
<keyword evidence="8 9" id="KW-0472">Membrane</keyword>
<dbReference type="RefSeq" id="WP_072631548.1">
    <property type="nucleotide sequence ID" value="NZ_MLCB01000169.1"/>
</dbReference>
<evidence type="ECO:0000313" key="12">
    <source>
        <dbReference type="EMBL" id="OJI92769.1"/>
    </source>
</evidence>
<dbReference type="OrthoDB" id="9810980at2"/>
<proteinExistence type="inferred from homology"/>
<comment type="subcellular location">
    <subcellularLocation>
        <location evidence="1 9">Cell inner membrane</location>
        <topology evidence="1 9">Single-pass membrane protein</topology>
    </subcellularLocation>
</comment>
<comment type="caution">
    <text evidence="12">The sequence shown here is derived from an EMBL/GenBank/DDBJ whole genome shotgun (WGS) entry which is preliminary data.</text>
</comment>
<dbReference type="Gene3D" id="2.40.30.170">
    <property type="match status" value="1"/>
</dbReference>
<sequence length="445" mass="48802">MKLDPNPAQPSKPAKSKLAKAGKPLFIGYLSLAILVGVIGVWSVKARIAGAVIASGMIQVENNRQIVQHPQGGVVGELIVRDGDRVAAGDVVLRLDDALLRSELAIITAQLNETRARKGRLSAERDDAQELTFDPELLADAERDPSVKALMEGQARLFETRRVALAQVSEQLENQIVQTGDQIEGARAQLVATQGQAELILSELADAQTLLDKGLAQASRVSALRREDSRLQGEIGQYTSLIAQLKGDIARINIEILQLSTQRREEAISGLRDLQFQENELVERALSARETLSKMEVRSPVSGVIYGNTVFALQSVISPAAPIMYVIPQDQALVVSARVEAIHIDQVHEGQSAALRFVAFDQRTTPEIFGRVVRLSADVFTDEVTGMSFYEAELLPDDDELSKLEGQQLVPGMPVEAFIKTQERSPLSYLMKPLMDYFNKAFREA</sequence>
<evidence type="ECO:0000259" key="11">
    <source>
        <dbReference type="Pfam" id="PF26002"/>
    </source>
</evidence>
<dbReference type="Gene3D" id="2.40.50.100">
    <property type="match status" value="1"/>
</dbReference>
<evidence type="ECO:0000256" key="6">
    <source>
        <dbReference type="ARBA" id="ARBA00022692"/>
    </source>
</evidence>
<dbReference type="EMBL" id="MLCB01000169">
    <property type="protein sequence ID" value="OJI92769.1"/>
    <property type="molecule type" value="Genomic_DNA"/>
</dbReference>
<dbReference type="Proteomes" id="UP000184514">
    <property type="component" value="Unassembled WGS sequence"/>
</dbReference>
<feature type="domain" description="AprE-like long alpha-helical hairpin" evidence="10">
    <location>
        <begin position="101"/>
        <end position="290"/>
    </location>
</feature>
<reference evidence="12 13" key="1">
    <citation type="submission" date="2016-10" db="EMBL/GenBank/DDBJ databases">
        <title>Genome sequence of Planktotalea frisia SH6-1.</title>
        <authorList>
            <person name="Poehlein A."/>
            <person name="Bakenhus I."/>
            <person name="Voget S."/>
            <person name="Brinkhoff T."/>
            <person name="Simon M."/>
        </authorList>
    </citation>
    <scope>NUCLEOTIDE SEQUENCE [LARGE SCALE GENOMIC DNA]</scope>
    <source>
        <strain evidence="12 13">SH6-1</strain>
    </source>
</reference>
<keyword evidence="13" id="KW-1185">Reference proteome</keyword>
<feature type="domain" description="AprE-like beta-barrel" evidence="11">
    <location>
        <begin position="333"/>
        <end position="422"/>
    </location>
</feature>
<protein>
    <recommendedName>
        <fullName evidence="9">Membrane fusion protein (MFP) family protein</fullName>
    </recommendedName>
</protein>
<dbReference type="STRING" id="696762.PFRI_30320"/>
<dbReference type="InterPro" id="IPR058781">
    <property type="entry name" value="HH_AprE-like"/>
</dbReference>
<dbReference type="InterPro" id="IPR010129">
    <property type="entry name" value="T1SS_HlyD"/>
</dbReference>
<keyword evidence="5 9" id="KW-0997">Cell inner membrane</keyword>
<comment type="similarity">
    <text evidence="2 9">Belongs to the membrane fusion protein (MFP) (TC 8.A.1) family.</text>
</comment>
<evidence type="ECO:0000259" key="10">
    <source>
        <dbReference type="Pfam" id="PF25994"/>
    </source>
</evidence>
<dbReference type="PANTHER" id="PTHR30386:SF17">
    <property type="entry name" value="ALKALINE PROTEASE SECRETION PROTEIN APRE"/>
    <property type="match status" value="1"/>
</dbReference>
<dbReference type="GO" id="GO:0005886">
    <property type="term" value="C:plasma membrane"/>
    <property type="evidence" value="ECO:0007669"/>
    <property type="project" value="UniProtKB-SubCell"/>
</dbReference>